<evidence type="ECO:0000313" key="2">
    <source>
        <dbReference type="Proteomes" id="UP000323974"/>
    </source>
</evidence>
<gene>
    <name evidence="1" type="ORF">E5Q53_10090</name>
</gene>
<dbReference type="InterPro" id="IPR009241">
    <property type="entry name" value="HigB-like"/>
</dbReference>
<reference evidence="1 2" key="1">
    <citation type="submission" date="2019-04" db="EMBL/GenBank/DDBJ databases">
        <title>Complete Genome and Methylome Analysis of Haemophilus haemolyticus NEB129.</title>
        <authorList>
            <person name="Fomenkov A."/>
            <person name="Roberts R.J."/>
            <person name="Anton B.P."/>
            <person name="Vincze T."/>
        </authorList>
    </citation>
    <scope>NUCLEOTIDE SEQUENCE [LARGE SCALE GENOMIC DNA]</scope>
    <source>
        <strain evidence="1 2">NEB129</strain>
    </source>
</reference>
<dbReference type="EMBL" id="CP038817">
    <property type="protein sequence ID" value="QEN11740.1"/>
    <property type="molecule type" value="Genomic_DNA"/>
</dbReference>
<dbReference type="KEGG" id="hpaa:E5Q53_10090"/>
<proteinExistence type="predicted"/>
<dbReference type="RefSeq" id="WP_005705805.1">
    <property type="nucleotide sequence ID" value="NZ_CP038817.1"/>
</dbReference>
<evidence type="ECO:0000313" key="1">
    <source>
        <dbReference type="EMBL" id="QEN11740.1"/>
    </source>
</evidence>
<dbReference type="AlphaFoldDB" id="A0AAE6JSS5"/>
<accession>A0AAE6JSS5</accession>
<dbReference type="Pfam" id="PF05973">
    <property type="entry name" value="Gp49"/>
    <property type="match status" value="1"/>
</dbReference>
<protein>
    <submittedName>
        <fullName evidence="1">Type II toxin-antitoxin system RelE/ParE family toxin</fullName>
    </submittedName>
</protein>
<sequence length="119" mass="14034">MKKQSQWTVIATERFNLWLLEQTEDVRQSVFASLNNLKMYGYQLSRPYADTIKGSKYPNMKELRIQHKGKPLRAFFAFDPLRQAIVLCAGDKSNDKQFYERMIKIADAEFTDYLQSLEQ</sequence>
<organism evidence="1 2">
    <name type="scientific">Haemophilus parahaemolyticus</name>
    <dbReference type="NCBI Taxonomy" id="735"/>
    <lineage>
        <taxon>Bacteria</taxon>
        <taxon>Pseudomonadati</taxon>
        <taxon>Pseudomonadota</taxon>
        <taxon>Gammaproteobacteria</taxon>
        <taxon>Pasteurellales</taxon>
        <taxon>Pasteurellaceae</taxon>
        <taxon>Haemophilus</taxon>
    </lineage>
</organism>
<dbReference type="GeneID" id="78223440"/>
<dbReference type="Proteomes" id="UP000323974">
    <property type="component" value="Chromosome"/>
</dbReference>
<name>A0AAE6JSS5_HAEPH</name>